<protein>
    <submittedName>
        <fullName evidence="2">Uncharacterized protein</fullName>
    </submittedName>
</protein>
<dbReference type="Proteomes" id="UP001177670">
    <property type="component" value="Unassembled WGS sequence"/>
</dbReference>
<gene>
    <name evidence="2" type="ORF">K0M31_014375</name>
</gene>
<reference evidence="2" key="1">
    <citation type="submission" date="2021-10" db="EMBL/GenBank/DDBJ databases">
        <title>Melipona bicolor Genome sequencing and assembly.</title>
        <authorList>
            <person name="Araujo N.S."/>
            <person name="Arias M.C."/>
        </authorList>
    </citation>
    <scope>NUCLEOTIDE SEQUENCE</scope>
    <source>
        <strain evidence="2">USP_2M_L1-L4_2017</strain>
        <tissue evidence="2">Whole body</tissue>
    </source>
</reference>
<keyword evidence="3" id="KW-1185">Reference proteome</keyword>
<evidence type="ECO:0000256" key="1">
    <source>
        <dbReference type="SAM" id="MobiDB-lite"/>
    </source>
</evidence>
<feature type="region of interest" description="Disordered" evidence="1">
    <location>
        <begin position="63"/>
        <end position="242"/>
    </location>
</feature>
<feature type="compositionally biased region" description="Polar residues" evidence="1">
    <location>
        <begin position="73"/>
        <end position="91"/>
    </location>
</feature>
<feature type="compositionally biased region" description="Basic residues" evidence="1">
    <location>
        <begin position="199"/>
        <end position="208"/>
    </location>
</feature>
<comment type="caution">
    <text evidence="2">The sequence shown here is derived from an EMBL/GenBank/DDBJ whole genome shotgun (WGS) entry which is preliminary data.</text>
</comment>
<evidence type="ECO:0000313" key="3">
    <source>
        <dbReference type="Proteomes" id="UP001177670"/>
    </source>
</evidence>
<feature type="compositionally biased region" description="Polar residues" evidence="1">
    <location>
        <begin position="149"/>
        <end position="165"/>
    </location>
</feature>
<accession>A0AA40G9M2</accession>
<organism evidence="2 3">
    <name type="scientific">Melipona bicolor</name>
    <dbReference type="NCBI Taxonomy" id="60889"/>
    <lineage>
        <taxon>Eukaryota</taxon>
        <taxon>Metazoa</taxon>
        <taxon>Ecdysozoa</taxon>
        <taxon>Arthropoda</taxon>
        <taxon>Hexapoda</taxon>
        <taxon>Insecta</taxon>
        <taxon>Pterygota</taxon>
        <taxon>Neoptera</taxon>
        <taxon>Endopterygota</taxon>
        <taxon>Hymenoptera</taxon>
        <taxon>Apocrita</taxon>
        <taxon>Aculeata</taxon>
        <taxon>Apoidea</taxon>
        <taxon>Anthophila</taxon>
        <taxon>Apidae</taxon>
        <taxon>Melipona</taxon>
    </lineage>
</organism>
<proteinExistence type="predicted"/>
<feature type="compositionally biased region" description="Pro residues" evidence="1">
    <location>
        <begin position="107"/>
        <end position="121"/>
    </location>
</feature>
<dbReference type="AlphaFoldDB" id="A0AA40G9M2"/>
<dbReference type="EMBL" id="JAHYIQ010000004">
    <property type="protein sequence ID" value="KAK1133011.1"/>
    <property type="molecule type" value="Genomic_DNA"/>
</dbReference>
<sequence length="359" mass="40128">MAEQMNSKMATSDLQSVDLDNLFSFLSDVQSTKGNQIIEEIGEQMDALVEDLDVELETVIQQEMELNSKMESKANTPNGQEAPSPLQQAGQQRIPCPNTGKLGQPSLPEPTEPPPPPPPPAAALTMNGDSSTDNGEPIYESVLPREENSPSSPILVNGNSGSLVNGESCGSPPPVPNNKVIKEPVAGSPPSRPESRNSNSHHLHHNHHQPVPPQQQNGHDQQQQQSQQPQQPPVEREQRRKCRVERKLQELEDKKEVDNEVTYHDIVEFAQNYFNSHERSPEGTIMATLTRKSRGKSVEYIPKYEMVTYYKGSTIPNSHIHMYDPDNVNVACSVFRVSKLFSKMFLFLINLRLIFFSFS</sequence>
<feature type="compositionally biased region" description="Low complexity" evidence="1">
    <location>
        <begin position="214"/>
        <end position="229"/>
    </location>
</feature>
<evidence type="ECO:0000313" key="2">
    <source>
        <dbReference type="EMBL" id="KAK1133011.1"/>
    </source>
</evidence>
<name>A0AA40G9M2_9HYME</name>